<name>A0A1D8UQS5_9PROT</name>
<dbReference type="STRING" id="153496.A0U89_01365"/>
<dbReference type="KEGG" id="kba:A0U89_01365"/>
<evidence type="ECO:0000313" key="1">
    <source>
        <dbReference type="EMBL" id="AOX16005.1"/>
    </source>
</evidence>
<dbReference type="eggNOG" id="COG3410">
    <property type="taxonomic scope" value="Bacteria"/>
</dbReference>
<dbReference type="AlphaFoldDB" id="A0A1D8UQS5"/>
<protein>
    <submittedName>
        <fullName evidence="1">DNA replication initiation protein</fullName>
    </submittedName>
</protein>
<dbReference type="InterPro" id="IPR018647">
    <property type="entry name" value="SLFN_3-like_DNA/RNA_helicase"/>
</dbReference>
<accession>A0A1D8UQS5</accession>
<dbReference type="InterPro" id="IPR027417">
    <property type="entry name" value="P-loop_NTPase"/>
</dbReference>
<dbReference type="SUPFAM" id="SSF52540">
    <property type="entry name" value="P-loop containing nucleoside triphosphate hydrolases"/>
    <property type="match status" value="1"/>
</dbReference>
<keyword evidence="2" id="KW-1185">Reference proteome</keyword>
<proteinExistence type="predicted"/>
<evidence type="ECO:0000313" key="2">
    <source>
        <dbReference type="Proteomes" id="UP000179145"/>
    </source>
</evidence>
<reference evidence="1 2" key="1">
    <citation type="journal article" date="2016" name="Microb. Cell Fact.">
        <title>Dissection of exopolysaccharide biosynthesis in Kozakia baliensis.</title>
        <authorList>
            <person name="Brandt J.U."/>
            <person name="Jakob F."/>
            <person name="Behr J."/>
            <person name="Geissler A.J."/>
            <person name="Vogel R.F."/>
        </authorList>
    </citation>
    <scope>NUCLEOTIDE SEQUENCE [LARGE SCALE GENOMIC DNA]</scope>
    <source>
        <strain evidence="1 2">DSM 14400</strain>
    </source>
</reference>
<organism evidence="1 2">
    <name type="scientific">Kozakia baliensis</name>
    <dbReference type="NCBI Taxonomy" id="153496"/>
    <lineage>
        <taxon>Bacteria</taxon>
        <taxon>Pseudomonadati</taxon>
        <taxon>Pseudomonadota</taxon>
        <taxon>Alphaproteobacteria</taxon>
        <taxon>Acetobacterales</taxon>
        <taxon>Acetobacteraceae</taxon>
        <taxon>Kozakia</taxon>
    </lineage>
</organism>
<dbReference type="InterPro" id="IPR003593">
    <property type="entry name" value="AAA+_ATPase"/>
</dbReference>
<gene>
    <name evidence="1" type="ORF">A0U89_01365</name>
</gene>
<dbReference type="Gene3D" id="3.40.50.300">
    <property type="entry name" value="P-loop containing nucleotide triphosphate hydrolases"/>
    <property type="match status" value="1"/>
</dbReference>
<dbReference type="RefSeq" id="WP_070401840.1">
    <property type="nucleotide sequence ID" value="NZ_BJVW01000004.1"/>
</dbReference>
<dbReference type="SMART" id="SM00382">
    <property type="entry name" value="AAA"/>
    <property type="match status" value="1"/>
</dbReference>
<dbReference type="EMBL" id="CP014674">
    <property type="protein sequence ID" value="AOX16005.1"/>
    <property type="molecule type" value="Genomic_DNA"/>
</dbReference>
<dbReference type="Proteomes" id="UP000179145">
    <property type="component" value="Chromosome"/>
</dbReference>
<sequence>MSLNQATTKLSPDHALSPQQQTLKEKILAFCARHRYGEKGFFIIEGTAGTGKSLVLNNIFREIQKSARLKNTEFSGTKNYLVVNHPEMLKLYRNISENIPELRKSDYERPTTLINRLDKNAQKADIVLIDEAHLLLTRPDRYNKFEQNNQLEEILRLAQVVIIVYDTHQVLKFKSHWNSELLAQFHNRADTEIFHLDGQFRMQANKAVRDWIAAFCRQKILPLPHDPHFDLRIFDDAQEMYEQLKSRNAQDGLSRILATYDYPYRLDGHDYFIHEGRFRLRWDRAQPQARLPWAERPDTIDEVGSVYTIQGFDLNYAAIILGPSLGYDTKADKITVDPTRYEDGAAFAGRDGIADAEHAKQTIMLNALNVLMTRGMKGLYLYASNPALREHIAEAAASRSNVRENKYVSTN</sequence>
<dbReference type="OrthoDB" id="3193269at2"/>
<dbReference type="Pfam" id="PF09848">
    <property type="entry name" value="SLFN-g3_helicase"/>
    <property type="match status" value="1"/>
</dbReference>